<sequence length="107" mass="11745">MMCEFRTADEQRVYETTEATRSVEDRINTARELLVGLETAGCPHIVMAYQSLDLVRAVDDVCVTLEAAEVALSQLRKAPSPVQAAAARRVRNAEQILLGLVDGGRDE</sequence>
<gene>
    <name evidence="1" type="ORF">GOC77_14040</name>
</gene>
<dbReference type="Proteomes" id="UP000641625">
    <property type="component" value="Unassembled WGS sequence"/>
</dbReference>
<dbReference type="AlphaFoldDB" id="A0A847UQI0"/>
<name>A0A847UQI0_HALAR</name>
<evidence type="ECO:0000313" key="2">
    <source>
        <dbReference type="Proteomes" id="UP000641625"/>
    </source>
</evidence>
<organism evidence="1 2">
    <name type="scientific">Haloarcula argentinensis</name>
    <dbReference type="NCBI Taxonomy" id="43776"/>
    <lineage>
        <taxon>Archaea</taxon>
        <taxon>Methanobacteriati</taxon>
        <taxon>Methanobacteriota</taxon>
        <taxon>Stenosarchaea group</taxon>
        <taxon>Halobacteria</taxon>
        <taxon>Halobacteriales</taxon>
        <taxon>Haloarculaceae</taxon>
        <taxon>Haloarcula</taxon>
    </lineage>
</organism>
<evidence type="ECO:0000313" key="1">
    <source>
        <dbReference type="EMBL" id="NLV14384.1"/>
    </source>
</evidence>
<proteinExistence type="predicted"/>
<protein>
    <submittedName>
        <fullName evidence="1">Uncharacterized protein</fullName>
    </submittedName>
</protein>
<accession>A0A847UQI0</accession>
<dbReference type="EMBL" id="WOWA01000007">
    <property type="protein sequence ID" value="NLV14384.1"/>
    <property type="molecule type" value="Genomic_DNA"/>
</dbReference>
<comment type="caution">
    <text evidence="1">The sequence shown here is derived from an EMBL/GenBank/DDBJ whole genome shotgun (WGS) entry which is preliminary data.</text>
</comment>
<reference evidence="1" key="1">
    <citation type="submission" date="2019-12" db="EMBL/GenBank/DDBJ databases">
        <title>Whole genome sequencing of Haloarcula argentinensis strain pws5.</title>
        <authorList>
            <person name="Verma D.K."/>
            <person name="Gopal K."/>
            <person name="Prasad E.S."/>
        </authorList>
    </citation>
    <scope>NUCLEOTIDE SEQUENCE</scope>
    <source>
        <strain evidence="1">Pws5</strain>
    </source>
</reference>